<gene>
    <name evidence="2" type="ORF">ENQ20_14715</name>
</gene>
<sequence>MIEYRFIHEGSESGPENGDVWMRSFFEPLTPGALTPFTSSLFAEVTARTWYLYFDRLGFDPPPRSRLVKVHAGRPYVNLSISARLDAERAGVECPPLLIDGNARPLVSAEKPGFFAGIKLGRGARKIEETLDALQAELPDLIAKISAWHQRVMGFRWSQAEILLIMEEIERVGANALLPYFAARHNLERAYRRLLSLISNRPLRERVALVAQASGGGRGVEVDMAQRVSRLAQLAADDSAAQAWLQAGEFANWKHSVPKTDFGEALQGFMATYGHRSFGEGEMANPRWDEKPDLLLAVVRRASHQTQGPSPTVADPAPLLAAVDGKARKEAQQLLDRMRRLLELQSGGLHAFSYILAGARRWALAAGEEAAADHRLTTPEDVFFYEIEEVKEMMTGEWNISDRSGIHATAAERRAALDAWRRRRAADLLWGEREAAVTESDIPLSPGRSAGALVTLENLARSGTETILLCPTSESAAAAALPACTAIIALQGSPIDPLAACARALGRPAVVAAAVQADGAWPHLLVDGNSGKVLQS</sequence>
<name>A0A7C1JJ47_9CHLR</name>
<evidence type="ECO:0000259" key="1">
    <source>
        <dbReference type="Pfam" id="PF00391"/>
    </source>
</evidence>
<dbReference type="EMBL" id="DSMG01000151">
    <property type="protein sequence ID" value="HDX32721.1"/>
    <property type="molecule type" value="Genomic_DNA"/>
</dbReference>
<dbReference type="AlphaFoldDB" id="A0A7C1JJ47"/>
<proteinExistence type="predicted"/>
<dbReference type="InterPro" id="IPR051549">
    <property type="entry name" value="PEP_Utilizing_Enz"/>
</dbReference>
<dbReference type="PANTHER" id="PTHR43615">
    <property type="entry name" value="PHOSPHOENOLPYRUVATE SYNTHASE-RELATED"/>
    <property type="match status" value="1"/>
</dbReference>
<feature type="domain" description="PEP-utilising enzyme mobile" evidence="1">
    <location>
        <begin position="465"/>
        <end position="530"/>
    </location>
</feature>
<evidence type="ECO:0000313" key="2">
    <source>
        <dbReference type="EMBL" id="HDX32721.1"/>
    </source>
</evidence>
<protein>
    <recommendedName>
        <fullName evidence="1">PEP-utilising enzyme mobile domain-containing protein</fullName>
    </recommendedName>
</protein>
<dbReference type="Pfam" id="PF00391">
    <property type="entry name" value="PEP-utilizers"/>
    <property type="match status" value="1"/>
</dbReference>
<dbReference type="InterPro" id="IPR008279">
    <property type="entry name" value="PEP-util_enz_mobile_dom"/>
</dbReference>
<dbReference type="SUPFAM" id="SSF52009">
    <property type="entry name" value="Phosphohistidine domain"/>
    <property type="match status" value="1"/>
</dbReference>
<dbReference type="PANTHER" id="PTHR43615:SF1">
    <property type="entry name" value="PPDK_N DOMAIN-CONTAINING PROTEIN"/>
    <property type="match status" value="1"/>
</dbReference>
<comment type="caution">
    <text evidence="2">The sequence shown here is derived from an EMBL/GenBank/DDBJ whole genome shotgun (WGS) entry which is preliminary data.</text>
</comment>
<accession>A0A7C1JJ47</accession>
<dbReference type="InterPro" id="IPR036637">
    <property type="entry name" value="Phosphohistidine_dom_sf"/>
</dbReference>
<dbReference type="Gene3D" id="3.50.30.10">
    <property type="entry name" value="Phosphohistidine domain"/>
    <property type="match status" value="1"/>
</dbReference>
<dbReference type="GO" id="GO:0016772">
    <property type="term" value="F:transferase activity, transferring phosphorus-containing groups"/>
    <property type="evidence" value="ECO:0007669"/>
    <property type="project" value="InterPro"/>
</dbReference>
<organism evidence="2">
    <name type="scientific">Caldilinea aerophila</name>
    <dbReference type="NCBI Taxonomy" id="133453"/>
    <lineage>
        <taxon>Bacteria</taxon>
        <taxon>Bacillati</taxon>
        <taxon>Chloroflexota</taxon>
        <taxon>Caldilineae</taxon>
        <taxon>Caldilineales</taxon>
        <taxon>Caldilineaceae</taxon>
        <taxon>Caldilinea</taxon>
    </lineage>
</organism>
<reference evidence="2" key="1">
    <citation type="journal article" date="2020" name="mSystems">
        <title>Genome- and Community-Level Interaction Insights into Carbon Utilization and Element Cycling Functions of Hydrothermarchaeota in Hydrothermal Sediment.</title>
        <authorList>
            <person name="Zhou Z."/>
            <person name="Liu Y."/>
            <person name="Xu W."/>
            <person name="Pan J."/>
            <person name="Luo Z.H."/>
            <person name="Li M."/>
        </authorList>
    </citation>
    <scope>NUCLEOTIDE SEQUENCE [LARGE SCALE GENOMIC DNA]</scope>
    <source>
        <strain evidence="2">SpSt-289</strain>
    </source>
</reference>